<feature type="region of interest" description="Disordered" evidence="1">
    <location>
        <begin position="57"/>
        <end position="80"/>
    </location>
</feature>
<comment type="caution">
    <text evidence="2">The sequence shown here is derived from an EMBL/GenBank/DDBJ whole genome shotgun (WGS) entry which is preliminary data.</text>
</comment>
<protein>
    <submittedName>
        <fullName evidence="2">Uncharacterized protein</fullName>
    </submittedName>
</protein>
<evidence type="ECO:0000313" key="2">
    <source>
        <dbReference type="EMBL" id="KAG7316795.1"/>
    </source>
</evidence>
<gene>
    <name evidence="2" type="ORF">KOW79_020336</name>
</gene>
<dbReference type="Proteomes" id="UP000824219">
    <property type="component" value="Linkage Group LG25"/>
</dbReference>
<dbReference type="AlphaFoldDB" id="A0A9D3N702"/>
<proteinExistence type="predicted"/>
<sequence length="166" mass="19614">MIAQNEELALQQQRQKSMEKKQKIKKHEQAREEDIMEKKKEAEKLKRFQELYEIEQTMSKQKKQEEKRNNMRAFQLGPYTPYSLTLDGSESFRDPGKLAAYLEEQTDKKEELISKTAAEAVAKKNKQRCEKEKMKAAMLRKLKYKKQEEKQNAAEMINASKAADFF</sequence>
<feature type="region of interest" description="Disordered" evidence="1">
    <location>
        <begin position="1"/>
        <end position="38"/>
    </location>
</feature>
<feature type="compositionally biased region" description="Basic and acidic residues" evidence="1">
    <location>
        <begin position="16"/>
        <end position="38"/>
    </location>
</feature>
<name>A0A9D3N702_9TELE</name>
<organism evidence="2 3">
    <name type="scientific">Hemibagrus wyckioides</name>
    <dbReference type="NCBI Taxonomy" id="337641"/>
    <lineage>
        <taxon>Eukaryota</taxon>
        <taxon>Metazoa</taxon>
        <taxon>Chordata</taxon>
        <taxon>Craniata</taxon>
        <taxon>Vertebrata</taxon>
        <taxon>Euteleostomi</taxon>
        <taxon>Actinopterygii</taxon>
        <taxon>Neopterygii</taxon>
        <taxon>Teleostei</taxon>
        <taxon>Ostariophysi</taxon>
        <taxon>Siluriformes</taxon>
        <taxon>Bagridae</taxon>
        <taxon>Hemibagrus</taxon>
    </lineage>
</organism>
<keyword evidence="3" id="KW-1185">Reference proteome</keyword>
<reference evidence="2 3" key="1">
    <citation type="submission" date="2021-06" db="EMBL/GenBank/DDBJ databases">
        <title>Chromosome-level genome assembly of the red-tail catfish (Hemibagrus wyckioides).</title>
        <authorList>
            <person name="Shao F."/>
        </authorList>
    </citation>
    <scope>NUCLEOTIDE SEQUENCE [LARGE SCALE GENOMIC DNA]</scope>
    <source>
        <strain evidence="2">EC202008001</strain>
        <tissue evidence="2">Blood</tissue>
    </source>
</reference>
<accession>A0A9D3N702</accession>
<dbReference type="EMBL" id="JAHKSW010000025">
    <property type="protein sequence ID" value="KAG7316795.1"/>
    <property type="molecule type" value="Genomic_DNA"/>
</dbReference>
<evidence type="ECO:0000313" key="3">
    <source>
        <dbReference type="Proteomes" id="UP000824219"/>
    </source>
</evidence>
<evidence type="ECO:0000256" key="1">
    <source>
        <dbReference type="SAM" id="MobiDB-lite"/>
    </source>
</evidence>